<evidence type="ECO:0000313" key="7">
    <source>
        <dbReference type="EMBL" id="KAL3796837.1"/>
    </source>
</evidence>
<feature type="compositionally biased region" description="Basic and acidic residues" evidence="5">
    <location>
        <begin position="1"/>
        <end position="11"/>
    </location>
</feature>
<feature type="region of interest" description="Disordered" evidence="5">
    <location>
        <begin position="82"/>
        <end position="135"/>
    </location>
</feature>
<name>A0ABD3Q9W8_9STRA</name>
<reference evidence="7 8" key="1">
    <citation type="submission" date="2024-10" db="EMBL/GenBank/DDBJ databases">
        <title>Updated reference genomes for cyclostephanoid diatoms.</title>
        <authorList>
            <person name="Roberts W.R."/>
            <person name="Alverson A.J."/>
        </authorList>
    </citation>
    <scope>NUCLEOTIDE SEQUENCE [LARGE SCALE GENOMIC DNA]</scope>
    <source>
        <strain evidence="7 8">AJA276-08</strain>
    </source>
</reference>
<keyword evidence="3" id="KW-0809">Transit peptide</keyword>
<dbReference type="SUPFAM" id="SSF75620">
    <property type="entry name" value="Release factor"/>
    <property type="match status" value="1"/>
</dbReference>
<evidence type="ECO:0000256" key="2">
    <source>
        <dbReference type="ARBA" id="ARBA00010835"/>
    </source>
</evidence>
<evidence type="ECO:0000256" key="1">
    <source>
        <dbReference type="ARBA" id="ARBA00004173"/>
    </source>
</evidence>
<evidence type="ECO:0000256" key="5">
    <source>
        <dbReference type="SAM" id="MobiDB-lite"/>
    </source>
</evidence>
<dbReference type="InterPro" id="IPR000352">
    <property type="entry name" value="Pep_chain_release_fac_I"/>
</dbReference>
<dbReference type="PANTHER" id="PTHR46203">
    <property type="entry name" value="PROBABLE PEPTIDE CHAIN RELEASE FACTOR C12ORF65"/>
    <property type="match status" value="1"/>
</dbReference>
<comment type="subcellular location">
    <subcellularLocation>
        <location evidence="1">Mitochondrion</location>
    </subcellularLocation>
</comment>
<gene>
    <name evidence="7" type="ORF">ACHAW5_002523</name>
</gene>
<dbReference type="GO" id="GO:0005739">
    <property type="term" value="C:mitochondrion"/>
    <property type="evidence" value="ECO:0007669"/>
    <property type="project" value="UniProtKB-SubCell"/>
</dbReference>
<dbReference type="Gene3D" id="3.30.160.20">
    <property type="match status" value="1"/>
</dbReference>
<feature type="compositionally biased region" description="Low complexity" evidence="5">
    <location>
        <begin position="91"/>
        <end position="104"/>
    </location>
</feature>
<dbReference type="InterPro" id="IPR052405">
    <property type="entry name" value="Mito_Transl_Release_Factor"/>
</dbReference>
<organism evidence="7 8">
    <name type="scientific">Stephanodiscus triporus</name>
    <dbReference type="NCBI Taxonomy" id="2934178"/>
    <lineage>
        <taxon>Eukaryota</taxon>
        <taxon>Sar</taxon>
        <taxon>Stramenopiles</taxon>
        <taxon>Ochrophyta</taxon>
        <taxon>Bacillariophyta</taxon>
        <taxon>Coscinodiscophyceae</taxon>
        <taxon>Thalassiosirophycidae</taxon>
        <taxon>Stephanodiscales</taxon>
        <taxon>Stephanodiscaceae</taxon>
        <taxon>Stephanodiscus</taxon>
    </lineage>
</organism>
<keyword evidence="4" id="KW-0496">Mitochondrion</keyword>
<sequence length="163" mass="17497">MPSLGKGDKLRLRVAGTSDSRRQVPRSSRVGRGGRSSNRVFGSMSGNGMTIDVVIDTLHLFSDLVALLPDKSLREGILNEVESVVERSRGRSASTSTGKSAGTTTPPPPPEPNEDDLEEKFVKGSGAGGKKVNKTSNRVILTHVPTQVRVECQDTRSLQMRVA</sequence>
<evidence type="ECO:0000256" key="4">
    <source>
        <dbReference type="ARBA" id="ARBA00023128"/>
    </source>
</evidence>
<dbReference type="InterPro" id="IPR045853">
    <property type="entry name" value="Pep_chain_release_fac_I_sf"/>
</dbReference>
<feature type="compositionally biased region" description="Low complexity" evidence="5">
    <location>
        <begin position="25"/>
        <end position="43"/>
    </location>
</feature>
<evidence type="ECO:0000313" key="8">
    <source>
        <dbReference type="Proteomes" id="UP001530315"/>
    </source>
</evidence>
<evidence type="ECO:0000256" key="3">
    <source>
        <dbReference type="ARBA" id="ARBA00022946"/>
    </source>
</evidence>
<accession>A0ABD3Q9W8</accession>
<comment type="caution">
    <text evidence="7">The sequence shown here is derived from an EMBL/GenBank/DDBJ whole genome shotgun (WGS) entry which is preliminary data.</text>
</comment>
<dbReference type="AlphaFoldDB" id="A0ABD3Q9W8"/>
<comment type="similarity">
    <text evidence="2">Belongs to the prokaryotic/mitochondrial release factor family.</text>
</comment>
<keyword evidence="8" id="KW-1185">Reference proteome</keyword>
<feature type="region of interest" description="Disordered" evidence="5">
    <location>
        <begin position="1"/>
        <end position="46"/>
    </location>
</feature>
<protein>
    <recommendedName>
        <fullName evidence="6">Prokaryotic-type class I peptide chain release factors domain-containing protein</fullName>
    </recommendedName>
</protein>
<proteinExistence type="inferred from homology"/>
<feature type="domain" description="Prokaryotic-type class I peptide chain release factors" evidence="6">
    <location>
        <begin position="113"/>
        <end position="158"/>
    </location>
</feature>
<dbReference type="EMBL" id="JALLAZ020000371">
    <property type="protein sequence ID" value="KAL3796837.1"/>
    <property type="molecule type" value="Genomic_DNA"/>
</dbReference>
<evidence type="ECO:0000259" key="6">
    <source>
        <dbReference type="Pfam" id="PF00472"/>
    </source>
</evidence>
<dbReference type="PANTHER" id="PTHR46203:SF1">
    <property type="entry name" value="MITOCHONDRIAL TRANSLATION RELEASE FACTOR IN RESCUE"/>
    <property type="match status" value="1"/>
</dbReference>
<dbReference type="Proteomes" id="UP001530315">
    <property type="component" value="Unassembled WGS sequence"/>
</dbReference>
<dbReference type="Pfam" id="PF00472">
    <property type="entry name" value="RF-1"/>
    <property type="match status" value="1"/>
</dbReference>